<proteinExistence type="inferred from homology"/>
<keyword evidence="2" id="KW-0560">Oxidoreductase</keyword>
<protein>
    <submittedName>
        <fullName evidence="5">D-3-phosphoglycerate dehydrogenase/2-oxoglutarate reductase</fullName>
    </submittedName>
</protein>
<dbReference type="Pfam" id="PF02826">
    <property type="entry name" value="2-Hacid_dh_C"/>
    <property type="match status" value="1"/>
</dbReference>
<accession>A0ABV0EKC1</accession>
<organism evidence="5 6">
    <name type="scientific">Candidatus Enterococcus ferrettii</name>
    <dbReference type="NCBI Taxonomy" id="2815324"/>
    <lineage>
        <taxon>Bacteria</taxon>
        <taxon>Bacillati</taxon>
        <taxon>Bacillota</taxon>
        <taxon>Bacilli</taxon>
        <taxon>Lactobacillales</taxon>
        <taxon>Enterococcaceae</taxon>
        <taxon>Enterococcus</taxon>
    </lineage>
</organism>
<evidence type="ECO:0000313" key="6">
    <source>
        <dbReference type="Proteomes" id="UP000664357"/>
    </source>
</evidence>
<sequence length="338" mass="37566">MAKCLAIADLFIDQEMMEKGLTLLEEKGITVVVKNWQHEDLEALQKDNITLEKQGSEAVDLPEELLADIEEYDYIITQFAPIGKKVIDQAKNLKFIGVLRAGIENVNRSYAEAKGITVFNTPGRSETSVSEYAVGLMLSEIRNIARADRKLRNGEWEKYYPNGVLAPELKESVVGLVGYGAIGQKVANLVRPFGGKIIFFDDYFTGDTTDTQVSLEELVTQADIISMHYRLTPETKNMLNREHFKKMKSTAVVINSARSGLINEQDLIEALQNKEITGAAVDVFEQEPLPADHPYLTLENVTITPHIAGSTIGNFANSPNILANRMVNEYLPTSVTVN</sequence>
<evidence type="ECO:0000313" key="5">
    <source>
        <dbReference type="EMBL" id="MEO1769073.1"/>
    </source>
</evidence>
<dbReference type="EMBL" id="JAFREL020000001">
    <property type="protein sequence ID" value="MEO1769073.1"/>
    <property type="molecule type" value="Genomic_DNA"/>
</dbReference>
<dbReference type="InterPro" id="IPR006140">
    <property type="entry name" value="D-isomer_DH_NAD-bd"/>
</dbReference>
<dbReference type="PANTHER" id="PTHR42789:SF1">
    <property type="entry name" value="D-ISOMER SPECIFIC 2-HYDROXYACID DEHYDROGENASE FAMILY PROTEIN (AFU_ORTHOLOGUE AFUA_6G10090)"/>
    <property type="match status" value="1"/>
</dbReference>
<keyword evidence="3" id="KW-0520">NAD</keyword>
<comment type="caution">
    <text evidence="5">The sequence shown here is derived from an EMBL/GenBank/DDBJ whole genome shotgun (WGS) entry which is preliminary data.</text>
</comment>
<reference evidence="5 6" key="1">
    <citation type="submission" date="2024-02" db="EMBL/GenBank/DDBJ databases">
        <title>The Genome Sequence of Enterococcus sp. DIV0159.</title>
        <authorList>
            <person name="Earl A."/>
            <person name="Manson A."/>
            <person name="Gilmore M."/>
            <person name="Sanders J."/>
            <person name="Shea T."/>
            <person name="Howe W."/>
            <person name="Livny J."/>
            <person name="Cuomo C."/>
            <person name="Neafsey D."/>
            <person name="Birren B."/>
        </authorList>
    </citation>
    <scope>NUCLEOTIDE SEQUENCE [LARGE SCALE GENOMIC DNA]</scope>
    <source>
        <strain evidence="5 6">665A</strain>
    </source>
</reference>
<dbReference type="Proteomes" id="UP000664357">
    <property type="component" value="Unassembled WGS sequence"/>
</dbReference>
<gene>
    <name evidence="5" type="ORF">JZO67_001012</name>
</gene>
<keyword evidence="6" id="KW-1185">Reference proteome</keyword>
<dbReference type="Gene3D" id="3.40.50.720">
    <property type="entry name" value="NAD(P)-binding Rossmann-like Domain"/>
    <property type="match status" value="2"/>
</dbReference>
<dbReference type="RefSeq" id="WP_207703944.1">
    <property type="nucleotide sequence ID" value="NZ_JAFREL020000001.1"/>
</dbReference>
<comment type="similarity">
    <text evidence="1">Belongs to the D-isomer specific 2-hydroxyacid dehydrogenase family.</text>
</comment>
<evidence type="ECO:0000256" key="3">
    <source>
        <dbReference type="ARBA" id="ARBA00023027"/>
    </source>
</evidence>
<evidence type="ECO:0000256" key="2">
    <source>
        <dbReference type="ARBA" id="ARBA00023002"/>
    </source>
</evidence>
<dbReference type="CDD" id="cd12171">
    <property type="entry name" value="2-Hacid_dh_10"/>
    <property type="match status" value="1"/>
</dbReference>
<dbReference type="PANTHER" id="PTHR42789">
    <property type="entry name" value="D-ISOMER SPECIFIC 2-HYDROXYACID DEHYDROGENASE FAMILY PROTEIN (AFU_ORTHOLOGUE AFUA_6G10090)"/>
    <property type="match status" value="1"/>
</dbReference>
<dbReference type="SUPFAM" id="SSF51735">
    <property type="entry name" value="NAD(P)-binding Rossmann-fold domains"/>
    <property type="match status" value="1"/>
</dbReference>
<evidence type="ECO:0000256" key="1">
    <source>
        <dbReference type="ARBA" id="ARBA00005854"/>
    </source>
</evidence>
<feature type="domain" description="D-isomer specific 2-hydroxyacid dehydrogenase NAD-binding" evidence="4">
    <location>
        <begin position="134"/>
        <end position="308"/>
    </location>
</feature>
<name>A0ABV0EKC1_9ENTE</name>
<dbReference type="InterPro" id="IPR036291">
    <property type="entry name" value="NAD(P)-bd_dom_sf"/>
</dbReference>
<evidence type="ECO:0000259" key="4">
    <source>
        <dbReference type="Pfam" id="PF02826"/>
    </source>
</evidence>
<dbReference type="InterPro" id="IPR050857">
    <property type="entry name" value="D-2-hydroxyacid_DH"/>
</dbReference>
<dbReference type="SUPFAM" id="SSF52283">
    <property type="entry name" value="Formate/glycerate dehydrogenase catalytic domain-like"/>
    <property type="match status" value="1"/>
</dbReference>